<feature type="domain" description="Sulfatase N-terminal" evidence="5">
    <location>
        <begin position="35"/>
        <end position="426"/>
    </location>
</feature>
<dbReference type="InterPro" id="IPR050738">
    <property type="entry name" value="Sulfatase"/>
</dbReference>
<dbReference type="Gene3D" id="3.40.720.10">
    <property type="entry name" value="Alkaline Phosphatase, subunit A"/>
    <property type="match status" value="1"/>
</dbReference>
<protein>
    <submittedName>
        <fullName evidence="6">Arylsulfatase</fullName>
        <ecNumber evidence="6">3.1.6.1</ecNumber>
    </submittedName>
</protein>
<dbReference type="EC" id="3.1.6.1" evidence="6"/>
<dbReference type="GO" id="GO:0004065">
    <property type="term" value="F:arylsulfatase activity"/>
    <property type="evidence" value="ECO:0007669"/>
    <property type="project" value="UniProtKB-EC"/>
</dbReference>
<dbReference type="CDD" id="cd16025">
    <property type="entry name" value="PAS_like"/>
    <property type="match status" value="1"/>
</dbReference>
<evidence type="ECO:0000259" key="5">
    <source>
        <dbReference type="Pfam" id="PF00884"/>
    </source>
</evidence>
<dbReference type="FunFam" id="3.40.720.10:FF:000047">
    <property type="entry name" value="Arylsulfatase"/>
    <property type="match status" value="1"/>
</dbReference>
<evidence type="ECO:0000256" key="3">
    <source>
        <dbReference type="SAM" id="MobiDB-lite"/>
    </source>
</evidence>
<dbReference type="Proteomes" id="UP000326837">
    <property type="component" value="Chromosome"/>
</dbReference>
<dbReference type="Gene3D" id="3.30.1120.10">
    <property type="match status" value="1"/>
</dbReference>
<feature type="chain" id="PRO_5024858035" evidence="4">
    <location>
        <begin position="26"/>
        <end position="562"/>
    </location>
</feature>
<feature type="compositionally biased region" description="Basic residues" evidence="3">
    <location>
        <begin position="543"/>
        <end position="556"/>
    </location>
</feature>
<feature type="region of interest" description="Disordered" evidence="3">
    <location>
        <begin position="524"/>
        <end position="562"/>
    </location>
</feature>
<reference evidence="7" key="1">
    <citation type="submission" date="2019-10" db="EMBL/GenBank/DDBJ databases">
        <title>Lacipirellula parvula gen. nov., sp. nov., representing a lineage of planctomycetes widespread in freshwater anoxic habitats, and description of the family Lacipirellulaceae.</title>
        <authorList>
            <person name="Dedysh S.N."/>
            <person name="Kulichevskaya I.S."/>
            <person name="Beletsky A.V."/>
            <person name="Rakitin A.L."/>
            <person name="Mardanov A.V."/>
            <person name="Ivanova A.A."/>
            <person name="Saltykova V.X."/>
            <person name="Rijpstra W.I.C."/>
            <person name="Sinninghe Damste J.S."/>
            <person name="Ravin N.V."/>
        </authorList>
    </citation>
    <scope>NUCLEOTIDE SEQUENCE [LARGE SCALE GENOMIC DNA]</scope>
    <source>
        <strain evidence="7">PX69</strain>
    </source>
</reference>
<evidence type="ECO:0000313" key="6">
    <source>
        <dbReference type="EMBL" id="BBO31137.1"/>
    </source>
</evidence>
<proteinExistence type="inferred from homology"/>
<accession>A0A5K7X5M1</accession>
<sequence length="562" mass="63230">MKHFALCVSLAFILGAFGVSSTAHAAHAADAPNRPNVVVILVDDMGFSDIGCYGSEIPTPNIDALAQHGVRFTQFYNTARCSPTRASLLTGLYPHQAGMGHLDNIVHEGSKGTTGRLRDDAVTMAEVLHDAGYLTCMTGKWHMGQQHGTPPWKRGFDRSLNSPSGGIYFRKQPYRPEIFLNGEKKMKDDPLFGEKWYSSDLWTDWGMKFIDEARAEKKPFFLYLAYCAPHFPLMAPAEEIAKYRGKYKQNWEKLREARHKRQIELGIVDAAWPLSEIPEQVPNWDELSDEEKDRFDHIMAIYAAMLDRVDQNVGKLVAGLKERGELDNTIIFFMSDNGGNAESGPRGIYEGENPGGPNSRVFLGQSWATLNNTPFRRYKHFTHEGGISTPLIVSWPDGIPTARDGKLVKEPGHLVDVMATVVDVTGAKYPTEYHGHQIQPMEGVNLMPAIDGEKLERKNPIYFEHEGNRTVRRGKWKLVMKHKGPWELYDIDADRTEQHDVIAEQPELAKELIADWEAWAKRADVGPWPGKARQEWGDEKAPGKKAKQKAKQRAKQQKAAAT</sequence>
<keyword evidence="2 6" id="KW-0378">Hydrolase</keyword>
<comment type="similarity">
    <text evidence="1">Belongs to the sulfatase family.</text>
</comment>
<dbReference type="SUPFAM" id="SSF53649">
    <property type="entry name" value="Alkaline phosphatase-like"/>
    <property type="match status" value="1"/>
</dbReference>
<keyword evidence="4" id="KW-0732">Signal</keyword>
<feature type="signal peptide" evidence="4">
    <location>
        <begin position="1"/>
        <end position="25"/>
    </location>
</feature>
<dbReference type="Pfam" id="PF00884">
    <property type="entry name" value="Sulfatase"/>
    <property type="match status" value="1"/>
</dbReference>
<dbReference type="PANTHER" id="PTHR42693:SF53">
    <property type="entry name" value="ENDO-4-O-SULFATASE"/>
    <property type="match status" value="1"/>
</dbReference>
<evidence type="ECO:0000256" key="2">
    <source>
        <dbReference type="ARBA" id="ARBA00022801"/>
    </source>
</evidence>
<dbReference type="RefSeq" id="WP_152097333.1">
    <property type="nucleotide sequence ID" value="NZ_AP021861.1"/>
</dbReference>
<dbReference type="AlphaFoldDB" id="A0A5K7X5M1"/>
<dbReference type="PANTHER" id="PTHR42693">
    <property type="entry name" value="ARYLSULFATASE FAMILY MEMBER"/>
    <property type="match status" value="1"/>
</dbReference>
<feature type="compositionally biased region" description="Basic and acidic residues" evidence="3">
    <location>
        <begin position="532"/>
        <end position="542"/>
    </location>
</feature>
<evidence type="ECO:0000256" key="4">
    <source>
        <dbReference type="SAM" id="SignalP"/>
    </source>
</evidence>
<organism evidence="6 7">
    <name type="scientific">Lacipirellula parvula</name>
    <dbReference type="NCBI Taxonomy" id="2650471"/>
    <lineage>
        <taxon>Bacteria</taxon>
        <taxon>Pseudomonadati</taxon>
        <taxon>Planctomycetota</taxon>
        <taxon>Planctomycetia</taxon>
        <taxon>Pirellulales</taxon>
        <taxon>Lacipirellulaceae</taxon>
        <taxon>Lacipirellula</taxon>
    </lineage>
</organism>
<gene>
    <name evidence="6" type="ORF">PLANPX_0749</name>
</gene>
<evidence type="ECO:0000256" key="1">
    <source>
        <dbReference type="ARBA" id="ARBA00008779"/>
    </source>
</evidence>
<name>A0A5K7X5M1_9BACT</name>
<dbReference type="InterPro" id="IPR000917">
    <property type="entry name" value="Sulfatase_N"/>
</dbReference>
<dbReference type="KEGG" id="lpav:PLANPX_0749"/>
<dbReference type="EMBL" id="AP021861">
    <property type="protein sequence ID" value="BBO31137.1"/>
    <property type="molecule type" value="Genomic_DNA"/>
</dbReference>
<evidence type="ECO:0000313" key="7">
    <source>
        <dbReference type="Proteomes" id="UP000326837"/>
    </source>
</evidence>
<dbReference type="InterPro" id="IPR017850">
    <property type="entry name" value="Alkaline_phosphatase_core_sf"/>
</dbReference>
<keyword evidence="7" id="KW-1185">Reference proteome</keyword>